<comment type="caution">
    <text evidence="1">The sequence shown here is derived from an EMBL/GenBank/DDBJ whole genome shotgun (WGS) entry which is preliminary data.</text>
</comment>
<dbReference type="EMBL" id="VEPZ02000031">
    <property type="protein sequence ID" value="KAE8735809.1"/>
    <property type="molecule type" value="Genomic_DNA"/>
</dbReference>
<name>A0A6A3D9F2_HIBSY</name>
<organism evidence="1 2">
    <name type="scientific">Hibiscus syriacus</name>
    <name type="common">Rose of Sharon</name>
    <dbReference type="NCBI Taxonomy" id="106335"/>
    <lineage>
        <taxon>Eukaryota</taxon>
        <taxon>Viridiplantae</taxon>
        <taxon>Streptophyta</taxon>
        <taxon>Embryophyta</taxon>
        <taxon>Tracheophyta</taxon>
        <taxon>Spermatophyta</taxon>
        <taxon>Magnoliopsida</taxon>
        <taxon>eudicotyledons</taxon>
        <taxon>Gunneridae</taxon>
        <taxon>Pentapetalae</taxon>
        <taxon>rosids</taxon>
        <taxon>malvids</taxon>
        <taxon>Malvales</taxon>
        <taxon>Malvaceae</taxon>
        <taxon>Malvoideae</taxon>
        <taxon>Hibiscus</taxon>
    </lineage>
</organism>
<proteinExistence type="predicted"/>
<protein>
    <submittedName>
        <fullName evidence="1">Uncharacterized protein</fullName>
    </submittedName>
</protein>
<evidence type="ECO:0000313" key="1">
    <source>
        <dbReference type="EMBL" id="KAE8735809.1"/>
    </source>
</evidence>
<reference evidence="1" key="1">
    <citation type="submission" date="2019-09" db="EMBL/GenBank/DDBJ databases">
        <title>Draft genome information of white flower Hibiscus syriacus.</title>
        <authorList>
            <person name="Kim Y.-M."/>
        </authorList>
    </citation>
    <scope>NUCLEOTIDE SEQUENCE [LARGE SCALE GENOMIC DNA]</scope>
    <source>
        <strain evidence="1">YM2019G1</strain>
    </source>
</reference>
<accession>A0A6A3D9F2</accession>
<dbReference type="AlphaFoldDB" id="A0A6A3D9F2"/>
<sequence length="160" mass="17971">MEKCMIYTSHFTIHGGTKSAESLNGEKLSLGFLKVVNFDIKLRPKSRRIILNIHNGIAVAVQYYEILQVKVARSRPIRASRLPQACRRGKCKAQEAQAVHRTCSLQVDLGLAELIRYCRKCSNPSFLTQRLAWAAAADPLDPSTMSFPLSLDISLRWIAD</sequence>
<keyword evidence="2" id="KW-1185">Reference proteome</keyword>
<gene>
    <name evidence="1" type="ORF">F3Y22_tig00000329pilonHSYRG00059</name>
</gene>
<dbReference type="Proteomes" id="UP000436088">
    <property type="component" value="Unassembled WGS sequence"/>
</dbReference>
<evidence type="ECO:0000313" key="2">
    <source>
        <dbReference type="Proteomes" id="UP000436088"/>
    </source>
</evidence>